<name>A0AAD0P4C6_9BACL</name>
<evidence type="ECO:0000313" key="1">
    <source>
        <dbReference type="EMBL" id="AWV35144.1"/>
    </source>
</evidence>
<dbReference type="RefSeq" id="WP_111505133.1">
    <property type="nucleotide sequence ID" value="NZ_CP021965.1"/>
</dbReference>
<dbReference type="AlphaFoldDB" id="A0AAD0P4C6"/>
<sequence>MVIIKKLELALDLTRPAEELVEAIIAVLEFYPGRQFEILQQVDHRVGEMLGALQPKENSKLEPAVNSEKQ</sequence>
<reference evidence="1 2" key="1">
    <citation type="submission" date="2017-06" db="EMBL/GenBank/DDBJ databases">
        <title>Complete genome sequence of Paenibacillus odorifer CBA7130.</title>
        <authorList>
            <person name="Nam Y.-D."/>
            <person name="Kang J."/>
            <person name="Chung W.-H."/>
        </authorList>
    </citation>
    <scope>NUCLEOTIDE SEQUENCE [LARGE SCALE GENOMIC DNA]</scope>
    <source>
        <strain evidence="1 2">CBA7130</strain>
    </source>
</reference>
<organism evidence="1 2">
    <name type="scientific">Paenibacillus odorifer</name>
    <dbReference type="NCBI Taxonomy" id="189426"/>
    <lineage>
        <taxon>Bacteria</taxon>
        <taxon>Bacillati</taxon>
        <taxon>Bacillota</taxon>
        <taxon>Bacilli</taxon>
        <taxon>Bacillales</taxon>
        <taxon>Paenibacillaceae</taxon>
        <taxon>Paenibacillus</taxon>
    </lineage>
</organism>
<dbReference type="EMBL" id="CP021965">
    <property type="protein sequence ID" value="AWV35144.1"/>
    <property type="molecule type" value="Genomic_DNA"/>
</dbReference>
<proteinExistence type="predicted"/>
<gene>
    <name evidence="1" type="ORF">CD191_22295</name>
</gene>
<evidence type="ECO:0000313" key="2">
    <source>
        <dbReference type="Proteomes" id="UP000249163"/>
    </source>
</evidence>
<dbReference type="Proteomes" id="UP000249163">
    <property type="component" value="Chromosome"/>
</dbReference>
<accession>A0AAD0P4C6</accession>
<protein>
    <submittedName>
        <fullName evidence="1">Uncharacterized protein</fullName>
    </submittedName>
</protein>